<dbReference type="PANTHER" id="PTHR11933:SF5">
    <property type="entry name" value="MITOCHONDRIAL TRNA-SPECIFIC 2-THIOURIDYLASE 1"/>
    <property type="match status" value="1"/>
</dbReference>
<dbReference type="InterPro" id="IPR016161">
    <property type="entry name" value="Ald_DH/histidinol_DH"/>
</dbReference>
<dbReference type="PANTHER" id="PTHR11933">
    <property type="entry name" value="TRNA 5-METHYLAMINOMETHYL-2-THIOURIDYLATE -METHYLTRANSFERASE"/>
    <property type="match status" value="1"/>
</dbReference>
<accession>A0A0F9DEY7</accession>
<dbReference type="InterPro" id="IPR020593">
    <property type="entry name" value="G-glutamylP_reductase_CS"/>
</dbReference>
<feature type="non-terminal residue" evidence="1">
    <location>
        <position position="118"/>
    </location>
</feature>
<name>A0A0F9DEY7_9ZZZZ</name>
<dbReference type="InterPro" id="IPR014729">
    <property type="entry name" value="Rossmann-like_a/b/a_fold"/>
</dbReference>
<dbReference type="PROSITE" id="PS01223">
    <property type="entry name" value="PROA"/>
    <property type="match status" value="1"/>
</dbReference>
<organism evidence="1">
    <name type="scientific">marine sediment metagenome</name>
    <dbReference type="NCBI Taxonomy" id="412755"/>
    <lineage>
        <taxon>unclassified sequences</taxon>
        <taxon>metagenomes</taxon>
        <taxon>ecological metagenomes</taxon>
    </lineage>
</organism>
<dbReference type="SUPFAM" id="SSF53720">
    <property type="entry name" value="ALDH-like"/>
    <property type="match status" value="1"/>
</dbReference>
<reference evidence="1" key="1">
    <citation type="journal article" date="2015" name="Nature">
        <title>Complex archaea that bridge the gap between prokaryotes and eukaryotes.</title>
        <authorList>
            <person name="Spang A."/>
            <person name="Saw J.H."/>
            <person name="Jorgensen S.L."/>
            <person name="Zaremba-Niedzwiedzka K."/>
            <person name="Martijn J."/>
            <person name="Lind A.E."/>
            <person name="van Eijk R."/>
            <person name="Schleper C."/>
            <person name="Guy L."/>
            <person name="Ettema T.J."/>
        </authorList>
    </citation>
    <scope>NUCLEOTIDE SEQUENCE</scope>
</reference>
<comment type="caution">
    <text evidence="1">The sequence shown here is derived from an EMBL/GenBank/DDBJ whole genome shotgun (WGS) entry which is preliminary data.</text>
</comment>
<gene>
    <name evidence="1" type="ORF">LCGC14_2207580</name>
</gene>
<sequence length="118" mass="12376">MSGGVDSSVAAGLLLEEGYDVTGVFLCLNRPPEANSASGACCSPIDADDARRVAEVLGIRLITHSVSDAFEPIIEDFAAEYLGPILSVKIVDSIEEAVAHINRYGSKHTDAIVTTDLA</sequence>
<dbReference type="Pfam" id="PF03054">
    <property type="entry name" value="tRNA_Me_trans"/>
    <property type="match status" value="1"/>
</dbReference>
<dbReference type="EMBL" id="LAZR01029226">
    <property type="protein sequence ID" value="KKL60214.1"/>
    <property type="molecule type" value="Genomic_DNA"/>
</dbReference>
<protein>
    <recommendedName>
        <fullName evidence="2">Thil AANH domain-containing protein</fullName>
    </recommendedName>
</protein>
<evidence type="ECO:0000313" key="1">
    <source>
        <dbReference type="EMBL" id="KKL60214.1"/>
    </source>
</evidence>
<dbReference type="AlphaFoldDB" id="A0A0F9DEY7"/>
<proteinExistence type="predicted"/>
<dbReference type="Gene3D" id="3.40.50.620">
    <property type="entry name" value="HUPs"/>
    <property type="match status" value="1"/>
</dbReference>
<dbReference type="SUPFAM" id="SSF52402">
    <property type="entry name" value="Adenine nucleotide alpha hydrolases-like"/>
    <property type="match status" value="1"/>
</dbReference>
<dbReference type="GO" id="GO:0004350">
    <property type="term" value="F:glutamate-5-semialdehyde dehydrogenase activity"/>
    <property type="evidence" value="ECO:0007669"/>
    <property type="project" value="InterPro"/>
</dbReference>
<dbReference type="GO" id="GO:0002143">
    <property type="term" value="P:tRNA wobble position uridine thiolation"/>
    <property type="evidence" value="ECO:0007669"/>
    <property type="project" value="TreeGrafter"/>
</dbReference>
<evidence type="ECO:0008006" key="2">
    <source>
        <dbReference type="Google" id="ProtNLM"/>
    </source>
</evidence>